<sequence>MYRKKGAVLKGHTPRTCKKDTLNSRYKELSRSQLTLLATHGATNRHHNRPATNSCDSESLPEESRGGSMVKAIKACNHPLGPPIHTNKKGHKHPYRRMKNQTHEGPSRRHGRLLLAPHDAPPLRMSRRRSAKPEPPEEERGNFYSSGRRRKEKIQKRGKGRQPRLLAFGPQDATGWGITLPTVTRRSPRSRPECAHPRRRDNPIGQSTTPATLTGVR</sequence>
<accession>A0A843VBZ3</accession>
<feature type="region of interest" description="Disordered" evidence="1">
    <location>
        <begin position="39"/>
        <end position="66"/>
    </location>
</feature>
<feature type="compositionally biased region" description="Basic and acidic residues" evidence="1">
    <location>
        <begin position="131"/>
        <end position="141"/>
    </location>
</feature>
<dbReference type="EMBL" id="NMUH01001622">
    <property type="protein sequence ID" value="MQL94011.1"/>
    <property type="molecule type" value="Genomic_DNA"/>
</dbReference>
<reference evidence="2" key="1">
    <citation type="submission" date="2017-07" db="EMBL/GenBank/DDBJ databases">
        <title>Taro Niue Genome Assembly and Annotation.</title>
        <authorList>
            <person name="Atibalentja N."/>
            <person name="Keating K."/>
            <person name="Fields C.J."/>
        </authorList>
    </citation>
    <scope>NUCLEOTIDE SEQUENCE</scope>
    <source>
        <strain evidence="2">Niue_2</strain>
        <tissue evidence="2">Leaf</tissue>
    </source>
</reference>
<protein>
    <submittedName>
        <fullName evidence="2">Uncharacterized protein</fullName>
    </submittedName>
</protein>
<organism evidence="2 3">
    <name type="scientific">Colocasia esculenta</name>
    <name type="common">Wild taro</name>
    <name type="synonym">Arum esculentum</name>
    <dbReference type="NCBI Taxonomy" id="4460"/>
    <lineage>
        <taxon>Eukaryota</taxon>
        <taxon>Viridiplantae</taxon>
        <taxon>Streptophyta</taxon>
        <taxon>Embryophyta</taxon>
        <taxon>Tracheophyta</taxon>
        <taxon>Spermatophyta</taxon>
        <taxon>Magnoliopsida</taxon>
        <taxon>Liliopsida</taxon>
        <taxon>Araceae</taxon>
        <taxon>Aroideae</taxon>
        <taxon>Colocasieae</taxon>
        <taxon>Colocasia</taxon>
    </lineage>
</organism>
<feature type="compositionally biased region" description="Polar residues" evidence="1">
    <location>
        <begin position="204"/>
        <end position="217"/>
    </location>
</feature>
<gene>
    <name evidence="2" type="ORF">Taro_026661</name>
</gene>
<proteinExistence type="predicted"/>
<dbReference type="AlphaFoldDB" id="A0A843VBZ3"/>
<evidence type="ECO:0000256" key="1">
    <source>
        <dbReference type="SAM" id="MobiDB-lite"/>
    </source>
</evidence>
<evidence type="ECO:0000313" key="3">
    <source>
        <dbReference type="Proteomes" id="UP000652761"/>
    </source>
</evidence>
<feature type="compositionally biased region" description="Basic and acidic residues" evidence="1">
    <location>
        <begin position="190"/>
        <end position="202"/>
    </location>
</feature>
<comment type="caution">
    <text evidence="2">The sequence shown here is derived from an EMBL/GenBank/DDBJ whole genome shotgun (WGS) entry which is preliminary data.</text>
</comment>
<name>A0A843VBZ3_COLES</name>
<feature type="region of interest" description="Disordered" evidence="1">
    <location>
        <begin position="78"/>
        <end position="217"/>
    </location>
</feature>
<feature type="compositionally biased region" description="Basic residues" evidence="1">
    <location>
        <begin position="147"/>
        <end position="162"/>
    </location>
</feature>
<evidence type="ECO:0000313" key="2">
    <source>
        <dbReference type="EMBL" id="MQL94011.1"/>
    </source>
</evidence>
<keyword evidence="3" id="KW-1185">Reference proteome</keyword>
<feature type="compositionally biased region" description="Basic residues" evidence="1">
    <location>
        <begin position="86"/>
        <end position="100"/>
    </location>
</feature>
<feature type="compositionally biased region" description="Basic residues" evidence="1">
    <location>
        <begin position="1"/>
        <end position="16"/>
    </location>
</feature>
<feature type="region of interest" description="Disordered" evidence="1">
    <location>
        <begin position="1"/>
        <end position="23"/>
    </location>
</feature>
<dbReference type="Proteomes" id="UP000652761">
    <property type="component" value="Unassembled WGS sequence"/>
</dbReference>